<evidence type="ECO:0000313" key="1">
    <source>
        <dbReference type="EMBL" id="KAK7308229.1"/>
    </source>
</evidence>
<protein>
    <submittedName>
        <fullName evidence="1">Uncharacterized protein</fullName>
    </submittedName>
</protein>
<comment type="caution">
    <text evidence="1">The sequence shown here is derived from an EMBL/GenBank/DDBJ whole genome shotgun (WGS) entry which is preliminary data.</text>
</comment>
<evidence type="ECO:0000313" key="2">
    <source>
        <dbReference type="Proteomes" id="UP001367508"/>
    </source>
</evidence>
<dbReference type="EMBL" id="JAYMYQ010000010">
    <property type="protein sequence ID" value="KAK7308229.1"/>
    <property type="molecule type" value="Genomic_DNA"/>
</dbReference>
<keyword evidence="2" id="KW-1185">Reference proteome</keyword>
<reference evidence="1 2" key="1">
    <citation type="submission" date="2024-01" db="EMBL/GenBank/DDBJ databases">
        <title>The genomes of 5 underutilized Papilionoideae crops provide insights into root nodulation and disease resistanc.</title>
        <authorList>
            <person name="Jiang F."/>
        </authorList>
    </citation>
    <scope>NUCLEOTIDE SEQUENCE [LARGE SCALE GENOMIC DNA]</scope>
    <source>
        <strain evidence="1">LVBAO_FW01</strain>
        <tissue evidence="1">Leaves</tissue>
    </source>
</reference>
<dbReference type="AlphaFoldDB" id="A0AAN9K313"/>
<gene>
    <name evidence="1" type="ORF">VNO77_41830</name>
</gene>
<name>A0AAN9K313_CANGL</name>
<accession>A0AAN9K313</accession>
<sequence>MNRNTLEEGLIQRIARLQPSTPGIPKSILTTRGGERERLRLSEKDNAFRFRLEYVIDLGFLIERSINWGLRW</sequence>
<dbReference type="Proteomes" id="UP001367508">
    <property type="component" value="Unassembled WGS sequence"/>
</dbReference>
<proteinExistence type="predicted"/>
<organism evidence="1 2">
    <name type="scientific">Canavalia gladiata</name>
    <name type="common">Sword bean</name>
    <name type="synonym">Dolichos gladiatus</name>
    <dbReference type="NCBI Taxonomy" id="3824"/>
    <lineage>
        <taxon>Eukaryota</taxon>
        <taxon>Viridiplantae</taxon>
        <taxon>Streptophyta</taxon>
        <taxon>Embryophyta</taxon>
        <taxon>Tracheophyta</taxon>
        <taxon>Spermatophyta</taxon>
        <taxon>Magnoliopsida</taxon>
        <taxon>eudicotyledons</taxon>
        <taxon>Gunneridae</taxon>
        <taxon>Pentapetalae</taxon>
        <taxon>rosids</taxon>
        <taxon>fabids</taxon>
        <taxon>Fabales</taxon>
        <taxon>Fabaceae</taxon>
        <taxon>Papilionoideae</taxon>
        <taxon>50 kb inversion clade</taxon>
        <taxon>NPAAA clade</taxon>
        <taxon>indigoferoid/millettioid clade</taxon>
        <taxon>Phaseoleae</taxon>
        <taxon>Canavalia</taxon>
    </lineage>
</organism>